<feature type="transmembrane region" description="Helical" evidence="1">
    <location>
        <begin position="107"/>
        <end position="128"/>
    </location>
</feature>
<evidence type="ECO:0000259" key="2">
    <source>
        <dbReference type="Pfam" id="PF07290"/>
    </source>
</evidence>
<dbReference type="RefSeq" id="WP_249709824.1">
    <property type="nucleotide sequence ID" value="NZ_JAMFMB010000011.1"/>
</dbReference>
<feature type="transmembrane region" description="Helical" evidence="1">
    <location>
        <begin position="12"/>
        <end position="33"/>
    </location>
</feature>
<feature type="transmembrane region" description="Helical" evidence="1">
    <location>
        <begin position="134"/>
        <end position="153"/>
    </location>
</feature>
<proteinExistence type="predicted"/>
<evidence type="ECO:0000259" key="3">
    <source>
        <dbReference type="Pfam" id="PF21001"/>
    </source>
</evidence>
<comment type="caution">
    <text evidence="4">The sequence shown here is derived from an EMBL/GenBank/DDBJ whole genome shotgun (WGS) entry which is preliminary data.</text>
</comment>
<dbReference type="Proteomes" id="UP001203880">
    <property type="component" value="Unassembled WGS sequence"/>
</dbReference>
<protein>
    <submittedName>
        <fullName evidence="4">YqiJ family protein</fullName>
    </submittedName>
</protein>
<sequence length="244" mass="25914">MFDFLLEGAFAAFTMALALLLGLLVLELVALMVGGSLMAGEGEVDLDVADAPDLDGFDLDIDADLDVDVDLEVDLDPGELGEAALDAPAGDTIGSASWLGLGKMPTMIWLATLLMGFGLSGLGLQMALRDLIGLNLPGWLAAIPAAAFGIWFARGFGAVFARLLPHTETESTSVRRLSRHRGVITQGTASKGRPAEVRVIDRFGNAHYLRAEPMREGETLSQGTEVLVLRDRRSGSFVLIGMSE</sequence>
<evidence type="ECO:0000313" key="5">
    <source>
        <dbReference type="Proteomes" id="UP001203880"/>
    </source>
</evidence>
<accession>A0ABT0Q4R8</accession>
<evidence type="ECO:0000256" key="1">
    <source>
        <dbReference type="SAM" id="Phobius"/>
    </source>
</evidence>
<gene>
    <name evidence="4" type="ORF">M3P21_10240</name>
</gene>
<feature type="domain" description="Inner membrane protein YqiJ N-terminal" evidence="3">
    <location>
        <begin position="12"/>
        <end position="150"/>
    </location>
</feature>
<reference evidence="4" key="1">
    <citation type="submission" date="2022-05" db="EMBL/GenBank/DDBJ databases">
        <authorList>
            <person name="Park J.-S."/>
        </authorList>
    </citation>
    <scope>NUCLEOTIDE SEQUENCE</scope>
    <source>
        <strain evidence="4">2012CJ41-6</strain>
    </source>
</reference>
<name>A0ABT0Q4R8_9RHOB</name>
<dbReference type="Pfam" id="PF07290">
    <property type="entry name" value="YqiJ_OB"/>
    <property type="match status" value="1"/>
</dbReference>
<organism evidence="4 5">
    <name type="scientific">Ruegeria spongiae</name>
    <dbReference type="NCBI Taxonomy" id="2942209"/>
    <lineage>
        <taxon>Bacteria</taxon>
        <taxon>Pseudomonadati</taxon>
        <taxon>Pseudomonadota</taxon>
        <taxon>Alphaproteobacteria</taxon>
        <taxon>Rhodobacterales</taxon>
        <taxon>Roseobacteraceae</taxon>
        <taxon>Ruegeria</taxon>
    </lineage>
</organism>
<dbReference type="EMBL" id="JAMFMB010000011">
    <property type="protein sequence ID" value="MCL6283909.1"/>
    <property type="molecule type" value="Genomic_DNA"/>
</dbReference>
<evidence type="ECO:0000313" key="4">
    <source>
        <dbReference type="EMBL" id="MCL6283909.1"/>
    </source>
</evidence>
<keyword evidence="1" id="KW-1133">Transmembrane helix</keyword>
<keyword evidence="1" id="KW-0472">Membrane</keyword>
<dbReference type="InterPro" id="IPR048376">
    <property type="entry name" value="YqiJ_N"/>
</dbReference>
<feature type="domain" description="Inner membrane protein YqiJ OB-fold" evidence="2">
    <location>
        <begin position="180"/>
        <end position="232"/>
    </location>
</feature>
<keyword evidence="5" id="KW-1185">Reference proteome</keyword>
<dbReference type="Pfam" id="PF21001">
    <property type="entry name" value="YqiJ_N"/>
    <property type="match status" value="1"/>
</dbReference>
<dbReference type="InterPro" id="IPR010840">
    <property type="entry name" value="YqiJ_OB"/>
</dbReference>
<keyword evidence="1" id="KW-0812">Transmembrane</keyword>